<organism evidence="3 4">
    <name type="scientific">Toxocara canis</name>
    <name type="common">Canine roundworm</name>
    <dbReference type="NCBI Taxonomy" id="6265"/>
    <lineage>
        <taxon>Eukaryota</taxon>
        <taxon>Metazoa</taxon>
        <taxon>Ecdysozoa</taxon>
        <taxon>Nematoda</taxon>
        <taxon>Chromadorea</taxon>
        <taxon>Rhabditida</taxon>
        <taxon>Spirurina</taxon>
        <taxon>Ascaridomorpha</taxon>
        <taxon>Ascaridoidea</taxon>
        <taxon>Toxocaridae</taxon>
        <taxon>Toxocara</taxon>
    </lineage>
</organism>
<evidence type="ECO:0000313" key="4">
    <source>
        <dbReference type="WBParaSite" id="TCNE_0001612501-mRNA-1"/>
    </source>
</evidence>
<dbReference type="GO" id="GO:0007508">
    <property type="term" value="P:larval heart development"/>
    <property type="evidence" value="ECO:0007669"/>
    <property type="project" value="TreeGrafter"/>
</dbReference>
<accession>A0A183V5V4</accession>
<gene>
    <name evidence="2" type="ORF">TCNE_LOCUS16124</name>
</gene>
<evidence type="ECO:0000313" key="3">
    <source>
        <dbReference type="Proteomes" id="UP000050794"/>
    </source>
</evidence>
<sequence>MKDAFSPGWRHYPLSYCKTCPNSEPGIHECDAESVAEILDEVNVDDVPVDVYRMGVFNPTKRRPIKSTYSVFRCDRILTKKEGGDGVAMLVRLGLSVTFSESMPSSSECEVLYIDFACEKMLRLIVAYRPSYCTSSETEEFFDFLAHLSTANMPCIIVGDFNVFSNKNGVIHLSSSLEAFIRQCGVQQLVNGATRQDNMIDLVLTNDLTLVNEALVDENFSTSDHASVLFEVMVKSPVSSPHGYRDFKRGDWVTANAVLLSIDWNTYFLECSDIEEIYAHFIKLLNVIVGFVSQLQKGKEPLHLCPNIYRE</sequence>
<dbReference type="GO" id="GO:0061343">
    <property type="term" value="P:cell adhesion involved in heart morphogenesis"/>
    <property type="evidence" value="ECO:0007669"/>
    <property type="project" value="TreeGrafter"/>
</dbReference>
<dbReference type="WBParaSite" id="TCNE_0001612501-mRNA-1">
    <property type="protein sequence ID" value="TCNE_0001612501-mRNA-1"/>
    <property type="gene ID" value="TCNE_0001612501"/>
</dbReference>
<dbReference type="SUPFAM" id="SSF56219">
    <property type="entry name" value="DNase I-like"/>
    <property type="match status" value="1"/>
</dbReference>
<proteinExistence type="predicted"/>
<evidence type="ECO:0000259" key="1">
    <source>
        <dbReference type="Pfam" id="PF14529"/>
    </source>
</evidence>
<dbReference type="InterPro" id="IPR005135">
    <property type="entry name" value="Endo/exonuclease/phosphatase"/>
</dbReference>
<keyword evidence="3" id="KW-1185">Reference proteome</keyword>
<protein>
    <submittedName>
        <fullName evidence="4">Endo/exonuclease/phosphatase domain-containing protein</fullName>
    </submittedName>
</protein>
<dbReference type="PANTHER" id="PTHR33395:SF21">
    <property type="entry name" value="PERICARDIN"/>
    <property type="match status" value="1"/>
</dbReference>
<dbReference type="GO" id="GO:0003824">
    <property type="term" value="F:catalytic activity"/>
    <property type="evidence" value="ECO:0007669"/>
    <property type="project" value="InterPro"/>
</dbReference>
<evidence type="ECO:0000313" key="2">
    <source>
        <dbReference type="EMBL" id="VDM47445.1"/>
    </source>
</evidence>
<dbReference type="Proteomes" id="UP000050794">
    <property type="component" value="Unassembled WGS sequence"/>
</dbReference>
<dbReference type="AlphaFoldDB" id="A0A183V5V4"/>
<dbReference type="GO" id="GO:0031012">
    <property type="term" value="C:extracellular matrix"/>
    <property type="evidence" value="ECO:0007669"/>
    <property type="project" value="TreeGrafter"/>
</dbReference>
<dbReference type="EMBL" id="UYWY01023347">
    <property type="protein sequence ID" value="VDM47445.1"/>
    <property type="molecule type" value="Genomic_DNA"/>
</dbReference>
<dbReference type="Pfam" id="PF14529">
    <property type="entry name" value="Exo_endo_phos_2"/>
    <property type="match status" value="1"/>
</dbReference>
<reference evidence="2 3" key="2">
    <citation type="submission" date="2018-11" db="EMBL/GenBank/DDBJ databases">
        <authorList>
            <consortium name="Pathogen Informatics"/>
        </authorList>
    </citation>
    <scope>NUCLEOTIDE SEQUENCE [LARGE SCALE GENOMIC DNA]</scope>
</reference>
<dbReference type="Gene3D" id="3.60.10.10">
    <property type="entry name" value="Endonuclease/exonuclease/phosphatase"/>
    <property type="match status" value="1"/>
</dbReference>
<reference evidence="4" key="1">
    <citation type="submission" date="2016-06" db="UniProtKB">
        <authorList>
            <consortium name="WormBaseParasite"/>
        </authorList>
    </citation>
    <scope>IDENTIFICATION</scope>
</reference>
<name>A0A183V5V4_TOXCA</name>
<dbReference type="InterPro" id="IPR036691">
    <property type="entry name" value="Endo/exonu/phosph_ase_sf"/>
</dbReference>
<feature type="domain" description="Endonuclease/exonuclease/phosphatase" evidence="1">
    <location>
        <begin position="123"/>
        <end position="228"/>
    </location>
</feature>
<dbReference type="PANTHER" id="PTHR33395">
    <property type="entry name" value="TRANSCRIPTASE, PUTATIVE-RELATED-RELATED"/>
    <property type="match status" value="1"/>
</dbReference>